<reference evidence="13" key="1">
    <citation type="submission" date="2024-03" db="EMBL/GenBank/DDBJ databases">
        <title>WGS assembly of Saponaria officinalis var. Norfolk2.</title>
        <authorList>
            <person name="Jenkins J."/>
            <person name="Shu S."/>
            <person name="Grimwood J."/>
            <person name="Barry K."/>
            <person name="Goodstein D."/>
            <person name="Schmutz J."/>
            <person name="Leebens-Mack J."/>
            <person name="Osbourn A."/>
        </authorList>
    </citation>
    <scope>NUCLEOTIDE SEQUENCE [LARGE SCALE GENOMIC DNA]</scope>
    <source>
        <strain evidence="13">JIC</strain>
    </source>
</reference>
<feature type="compositionally biased region" description="Low complexity" evidence="11">
    <location>
        <begin position="206"/>
        <end position="216"/>
    </location>
</feature>
<organism evidence="13 14">
    <name type="scientific">Saponaria officinalis</name>
    <name type="common">Common soapwort</name>
    <name type="synonym">Lychnis saponaria</name>
    <dbReference type="NCBI Taxonomy" id="3572"/>
    <lineage>
        <taxon>Eukaryota</taxon>
        <taxon>Viridiplantae</taxon>
        <taxon>Streptophyta</taxon>
        <taxon>Embryophyta</taxon>
        <taxon>Tracheophyta</taxon>
        <taxon>Spermatophyta</taxon>
        <taxon>Magnoliopsida</taxon>
        <taxon>eudicotyledons</taxon>
        <taxon>Gunneridae</taxon>
        <taxon>Pentapetalae</taxon>
        <taxon>Caryophyllales</taxon>
        <taxon>Caryophyllaceae</taxon>
        <taxon>Caryophylleae</taxon>
        <taxon>Saponaria</taxon>
    </lineage>
</organism>
<feature type="domain" description="HSF-type DNA-binding" evidence="12">
    <location>
        <begin position="55"/>
        <end position="79"/>
    </location>
</feature>
<dbReference type="PROSITE" id="PS00434">
    <property type="entry name" value="HSF_DOMAIN"/>
    <property type="match status" value="1"/>
</dbReference>
<dbReference type="GO" id="GO:0000978">
    <property type="term" value="F:RNA polymerase II cis-regulatory region sequence-specific DNA binding"/>
    <property type="evidence" value="ECO:0007669"/>
    <property type="project" value="TreeGrafter"/>
</dbReference>
<feature type="coiled-coil region" evidence="10">
    <location>
        <begin position="124"/>
        <end position="151"/>
    </location>
</feature>
<comment type="subcellular location">
    <subcellularLocation>
        <location evidence="1">Nucleus</location>
    </subcellularLocation>
</comment>
<evidence type="ECO:0000256" key="2">
    <source>
        <dbReference type="ARBA" id="ARBA00011233"/>
    </source>
</evidence>
<dbReference type="AlphaFoldDB" id="A0AAW1KC28"/>
<dbReference type="Gene3D" id="1.10.10.10">
    <property type="entry name" value="Winged helix-like DNA-binding domain superfamily/Winged helix DNA-binding domain"/>
    <property type="match status" value="1"/>
</dbReference>
<feature type="region of interest" description="Disordered" evidence="11">
    <location>
        <begin position="190"/>
        <end position="259"/>
    </location>
</feature>
<dbReference type="GO" id="GO:0006357">
    <property type="term" value="P:regulation of transcription by RNA polymerase II"/>
    <property type="evidence" value="ECO:0007669"/>
    <property type="project" value="TreeGrafter"/>
</dbReference>
<keyword evidence="8" id="KW-0539">Nucleus</keyword>
<evidence type="ECO:0000259" key="12">
    <source>
        <dbReference type="PROSITE" id="PS00434"/>
    </source>
</evidence>
<accession>A0AAW1KC28</accession>
<comment type="subunit">
    <text evidence="2">Homotrimer.</text>
</comment>
<keyword evidence="10" id="KW-0175">Coiled coil</keyword>
<dbReference type="InterPro" id="IPR036388">
    <property type="entry name" value="WH-like_DNA-bd_sf"/>
</dbReference>
<keyword evidence="14" id="KW-1185">Reference proteome</keyword>
<proteinExistence type="inferred from homology"/>
<evidence type="ECO:0000313" key="13">
    <source>
        <dbReference type="EMBL" id="KAK9715327.1"/>
    </source>
</evidence>
<keyword evidence="3" id="KW-0597">Phosphoprotein</keyword>
<dbReference type="SMART" id="SM00415">
    <property type="entry name" value="HSF"/>
    <property type="match status" value="1"/>
</dbReference>
<evidence type="ECO:0000313" key="14">
    <source>
        <dbReference type="Proteomes" id="UP001443914"/>
    </source>
</evidence>
<dbReference type="Proteomes" id="UP001443914">
    <property type="component" value="Unassembled WGS sequence"/>
</dbReference>
<dbReference type="PRINTS" id="PR00056">
    <property type="entry name" value="HSFDOMAIN"/>
</dbReference>
<evidence type="ECO:0000256" key="11">
    <source>
        <dbReference type="SAM" id="MobiDB-lite"/>
    </source>
</evidence>
<comment type="caution">
    <text evidence="13">The sequence shown here is derived from an EMBL/GenBank/DDBJ whole genome shotgun (WGS) entry which is preliminary data.</text>
</comment>
<dbReference type="GO" id="GO:0005634">
    <property type="term" value="C:nucleus"/>
    <property type="evidence" value="ECO:0007669"/>
    <property type="project" value="UniProtKB-SubCell"/>
</dbReference>
<dbReference type="FunFam" id="1.10.10.10:FF:000037">
    <property type="entry name" value="Heat stress transcription factor B-4"/>
    <property type="match status" value="1"/>
</dbReference>
<protein>
    <recommendedName>
        <fullName evidence="12">HSF-type DNA-binding domain-containing protein</fullName>
    </recommendedName>
</protein>
<dbReference type="Pfam" id="PF00447">
    <property type="entry name" value="HSF_DNA-bind"/>
    <property type="match status" value="1"/>
</dbReference>
<gene>
    <name evidence="13" type="ORF">RND81_06G157400</name>
</gene>
<evidence type="ECO:0000256" key="8">
    <source>
        <dbReference type="ARBA" id="ARBA00023242"/>
    </source>
</evidence>
<evidence type="ECO:0000256" key="4">
    <source>
        <dbReference type="ARBA" id="ARBA00023015"/>
    </source>
</evidence>
<evidence type="ECO:0000256" key="1">
    <source>
        <dbReference type="ARBA" id="ARBA00004123"/>
    </source>
</evidence>
<keyword evidence="4" id="KW-0805">Transcription regulation</keyword>
<keyword evidence="5" id="KW-0346">Stress response</keyword>
<evidence type="ECO:0000256" key="6">
    <source>
        <dbReference type="ARBA" id="ARBA00023125"/>
    </source>
</evidence>
<feature type="compositionally biased region" description="Polar residues" evidence="11">
    <location>
        <begin position="243"/>
        <end position="259"/>
    </location>
</feature>
<evidence type="ECO:0000256" key="10">
    <source>
        <dbReference type="SAM" id="Coils"/>
    </source>
</evidence>
<dbReference type="InterPro" id="IPR036390">
    <property type="entry name" value="WH_DNA-bd_sf"/>
</dbReference>
<keyword evidence="7" id="KW-0804">Transcription</keyword>
<name>A0AAW1KC28_SAPOF</name>
<evidence type="ECO:0000256" key="9">
    <source>
        <dbReference type="RuleBase" id="RU004020"/>
    </source>
</evidence>
<dbReference type="PANTHER" id="PTHR10015:SF332">
    <property type="entry name" value="HEAT STRESS TRANSCRIPTION FACTOR C-1"/>
    <property type="match status" value="1"/>
</dbReference>
<evidence type="ECO:0000256" key="7">
    <source>
        <dbReference type="ARBA" id="ARBA00023163"/>
    </source>
</evidence>
<dbReference type="EMBL" id="JBDFQZ010000006">
    <property type="protein sequence ID" value="KAK9715327.1"/>
    <property type="molecule type" value="Genomic_DNA"/>
</dbReference>
<evidence type="ECO:0000256" key="5">
    <source>
        <dbReference type="ARBA" id="ARBA00023016"/>
    </source>
</evidence>
<dbReference type="SUPFAM" id="SSF46785">
    <property type="entry name" value="Winged helix' DNA-binding domain"/>
    <property type="match status" value="1"/>
</dbReference>
<evidence type="ECO:0000256" key="3">
    <source>
        <dbReference type="ARBA" id="ARBA00022553"/>
    </source>
</evidence>
<dbReference type="GO" id="GO:0003700">
    <property type="term" value="F:DNA-binding transcription factor activity"/>
    <property type="evidence" value="ECO:0007669"/>
    <property type="project" value="InterPro"/>
</dbReference>
<dbReference type="InterPro" id="IPR000232">
    <property type="entry name" value="HSF_DNA-bd"/>
</dbReference>
<dbReference type="GO" id="GO:0034605">
    <property type="term" value="P:cellular response to heat"/>
    <property type="evidence" value="ECO:0007669"/>
    <property type="project" value="TreeGrafter"/>
</dbReference>
<sequence length="327" mass="37251">MQMDQQSNNNNTIAPFVLKTYEMVSEPSIDHLISWGHANNSFVVVEPLEFSQRVLSSFFKHNNFSSFVRQLNTYGFRKVDPDKWEFANEWFLRGQKQLLCNISRRKHTTRPNYQHYNQLQELDDHSLLAEIERLREEQKALDKEVIGMNRRLEATERRPQQMMSFLSKVAEDPDLLPRVIMERDRALHLCAGEGSTSPGKRRRLLTMTTPSPSSSMARSNSEDDDGTNFGTISSPSLELDTFAPSSSSPDTYNSPNFGSYQSRHEEYNWSDGLGSSMPIPLTSIPPNSLQKDTNNNGIHVIGHIPNYMPLSNDNSSSYPFSLFGSGF</sequence>
<dbReference type="PANTHER" id="PTHR10015">
    <property type="entry name" value="HEAT SHOCK TRANSCRIPTION FACTOR"/>
    <property type="match status" value="1"/>
</dbReference>
<keyword evidence="6" id="KW-0238">DNA-binding</keyword>
<comment type="similarity">
    <text evidence="9">Belongs to the HSF family.</text>
</comment>